<dbReference type="InterPro" id="IPR017959">
    <property type="entry name" value="Asn/Gln-tRNA_amidoTrfase_suB/E"/>
</dbReference>
<keyword evidence="6" id="KW-0808">Transferase</keyword>
<accession>A0A1L8ZCC3</accession>
<reference evidence="6" key="2">
    <citation type="submission" date="2015-07" db="EMBL/GenBank/DDBJ databases">
        <authorList>
            <person name="Noorani M."/>
        </authorList>
    </citation>
    <scope>NUCLEOTIDE SEQUENCE</scope>
    <source>
        <strain evidence="6">CO275</strain>
    </source>
</reference>
<sequence length="170" mass="18528">MEYKLVIGLEIHIQLGLKTKAFCGCKNEFGGVPNSRVCPICLGLPGSLPSVNVELINSAILAGHATNSKIRNIVKFDRKHYYYPDLPKGYQISQNDKPICEGGSLLIEASSGLKKINIIRIHMEEDSGKSLHLLDSENQSYVDFNRSGAPLLEIVSAPDISSGDEAVAFL</sequence>
<feature type="domain" description="Aspartyl/Glutamyl-tRNA(Gln) amidotransferase subunit B/E catalytic" evidence="5">
    <location>
        <begin position="5"/>
        <end position="170"/>
    </location>
</feature>
<evidence type="ECO:0000256" key="1">
    <source>
        <dbReference type="ARBA" id="ARBA00022598"/>
    </source>
</evidence>
<comment type="caution">
    <text evidence="6">The sequence shown here is derived from an EMBL/GenBank/DDBJ whole genome shotgun (WGS) entry which is preliminary data.</text>
</comment>
<name>A0A1L8ZCC3_BORBI</name>
<dbReference type="GO" id="GO:0016740">
    <property type="term" value="F:transferase activity"/>
    <property type="evidence" value="ECO:0007669"/>
    <property type="project" value="UniProtKB-KW"/>
</dbReference>
<keyword evidence="1" id="KW-0436">Ligase</keyword>
<dbReference type="GO" id="GO:0006412">
    <property type="term" value="P:translation"/>
    <property type="evidence" value="ECO:0007669"/>
    <property type="project" value="UniProtKB-KW"/>
</dbReference>
<dbReference type="GO" id="GO:0005524">
    <property type="term" value="F:ATP binding"/>
    <property type="evidence" value="ECO:0007669"/>
    <property type="project" value="UniProtKB-KW"/>
</dbReference>
<keyword evidence="4" id="KW-0648">Protein biosynthesis</keyword>
<dbReference type="SUPFAM" id="SSF55931">
    <property type="entry name" value="Glutamine synthetase/guanido kinase"/>
    <property type="match status" value="1"/>
</dbReference>
<evidence type="ECO:0000256" key="3">
    <source>
        <dbReference type="ARBA" id="ARBA00022840"/>
    </source>
</evidence>
<dbReference type="Pfam" id="PF02934">
    <property type="entry name" value="GatB_N"/>
    <property type="match status" value="1"/>
</dbReference>
<keyword evidence="2" id="KW-0547">Nucleotide-binding</keyword>
<gene>
    <name evidence="6" type="ORF">ER70_02945</name>
</gene>
<proteinExistence type="predicted"/>
<reference evidence="6" key="1">
    <citation type="journal article" date="2015" name="Microbiology">
        <title>Similarities in murine infection and immune response to Borrelia bissettii and Borrelia burgdorferi sensu stricto.</title>
        <authorList>
            <person name="Leydet B.F.Jr."/>
            <person name="Liang F.T."/>
        </authorList>
    </citation>
    <scope>NUCLEOTIDE SEQUENCE [LARGE SCALE GENOMIC DNA]</scope>
    <source>
        <strain evidence="6">CO275</strain>
    </source>
</reference>
<dbReference type="AlphaFoldDB" id="A0A1L8ZCC3"/>
<dbReference type="GO" id="GO:0070681">
    <property type="term" value="P:glutaminyl-tRNAGln biosynthesis via transamidation"/>
    <property type="evidence" value="ECO:0007669"/>
    <property type="project" value="TreeGrafter"/>
</dbReference>
<organism evidence="6">
    <name type="scientific">Borrelia bissettiae</name>
    <name type="common">Borreliella bissettiae</name>
    <dbReference type="NCBI Taxonomy" id="64897"/>
    <lineage>
        <taxon>Bacteria</taxon>
        <taxon>Pseudomonadati</taxon>
        <taxon>Spirochaetota</taxon>
        <taxon>Spirochaetia</taxon>
        <taxon>Spirochaetales</taxon>
        <taxon>Borreliaceae</taxon>
        <taxon>Borreliella</taxon>
    </lineage>
</organism>
<dbReference type="PROSITE" id="PS01234">
    <property type="entry name" value="GATB"/>
    <property type="match status" value="1"/>
</dbReference>
<feature type="non-terminal residue" evidence="6">
    <location>
        <position position="170"/>
    </location>
</feature>
<evidence type="ECO:0000256" key="4">
    <source>
        <dbReference type="ARBA" id="ARBA00022917"/>
    </source>
</evidence>
<dbReference type="InterPro" id="IPR006075">
    <property type="entry name" value="Asn/Gln-tRNA_Trfase_suB/E_cat"/>
</dbReference>
<evidence type="ECO:0000313" key="6">
    <source>
        <dbReference type="EMBL" id="OJH15385.1"/>
    </source>
</evidence>
<dbReference type="InterPro" id="IPR017958">
    <property type="entry name" value="Gln-tRNA_amidoTrfase_suB_CS"/>
</dbReference>
<dbReference type="GO" id="GO:0050567">
    <property type="term" value="F:glutaminyl-tRNA synthase (glutamine-hydrolyzing) activity"/>
    <property type="evidence" value="ECO:0007669"/>
    <property type="project" value="TreeGrafter"/>
</dbReference>
<dbReference type="PANTHER" id="PTHR11659:SF0">
    <property type="entry name" value="GLUTAMYL-TRNA(GLN) AMIDOTRANSFERASE SUBUNIT B, MITOCHONDRIAL"/>
    <property type="match status" value="1"/>
</dbReference>
<evidence type="ECO:0000259" key="5">
    <source>
        <dbReference type="Pfam" id="PF02934"/>
    </source>
</evidence>
<evidence type="ECO:0000256" key="2">
    <source>
        <dbReference type="ARBA" id="ARBA00022741"/>
    </source>
</evidence>
<dbReference type="EMBL" id="JNBW01000139">
    <property type="protein sequence ID" value="OJH15385.1"/>
    <property type="molecule type" value="Genomic_DNA"/>
</dbReference>
<dbReference type="InterPro" id="IPR014746">
    <property type="entry name" value="Gln_synth/guanido_kin_cat_dom"/>
</dbReference>
<protein>
    <submittedName>
        <fullName evidence="6">Glutamyl-tRNA amidotransferase</fullName>
    </submittedName>
</protein>
<dbReference type="PANTHER" id="PTHR11659">
    <property type="entry name" value="GLUTAMYL-TRNA GLN AMIDOTRANSFERASE SUBUNIT B MITOCHONDRIAL AND PROKARYOTIC PET112-RELATED"/>
    <property type="match status" value="1"/>
</dbReference>
<keyword evidence="3" id="KW-0067">ATP-binding</keyword>